<evidence type="ECO:0000256" key="1">
    <source>
        <dbReference type="ARBA" id="ARBA00004123"/>
    </source>
</evidence>
<dbReference type="InterPro" id="IPR017930">
    <property type="entry name" value="Myb_dom"/>
</dbReference>
<evidence type="ECO:0000313" key="7">
    <source>
        <dbReference type="RefSeq" id="XP_056845261.1"/>
    </source>
</evidence>
<accession>A0A9W3C0W9</accession>
<dbReference type="InterPro" id="IPR009057">
    <property type="entry name" value="Homeodomain-like_sf"/>
</dbReference>
<evidence type="ECO:0000259" key="5">
    <source>
        <dbReference type="PROSITE" id="PS51294"/>
    </source>
</evidence>
<sequence>MAANSWTKEENELFKNAVECFSAFSPNRFERIAHFVWRPVVEVIEHYQEMVDDLLEIRSSQIALSNGMFDAVLPSWCLVEKPIWDIDEHEWFLIGLRRYGRKWDKIAVLLGTKTPMQVAIYARKFFTWHNPGNNVMKRRRTMEITMGDTSVDSSSPQKRTSGDINMDSTGQQERTMGGINVDSTGQHESLVLPLQPQPQQGPVALETGQDASISDSESNNLP</sequence>
<dbReference type="OrthoDB" id="1042756at2759"/>
<proteinExistence type="predicted"/>
<evidence type="ECO:0000313" key="6">
    <source>
        <dbReference type="Proteomes" id="UP000504610"/>
    </source>
</evidence>
<comment type="subcellular location">
    <subcellularLocation>
        <location evidence="1">Nucleus</location>
    </subcellularLocation>
</comment>
<dbReference type="CDD" id="cd00167">
    <property type="entry name" value="SANT"/>
    <property type="match status" value="2"/>
</dbReference>
<dbReference type="InterPro" id="IPR001005">
    <property type="entry name" value="SANT/Myb"/>
</dbReference>
<dbReference type="GeneID" id="108807565"/>
<dbReference type="RefSeq" id="XP_056845261.1">
    <property type="nucleotide sequence ID" value="XM_056989281.1"/>
</dbReference>
<evidence type="ECO:0000256" key="2">
    <source>
        <dbReference type="ARBA" id="ARBA00023242"/>
    </source>
</evidence>
<dbReference type="Gene3D" id="1.10.10.60">
    <property type="entry name" value="Homeodomain-like"/>
    <property type="match status" value="2"/>
</dbReference>
<name>A0A9W3C0W9_RAPSA</name>
<reference evidence="7" key="2">
    <citation type="submission" date="2025-08" db="UniProtKB">
        <authorList>
            <consortium name="RefSeq"/>
        </authorList>
    </citation>
    <scope>IDENTIFICATION</scope>
    <source>
        <tissue evidence="7">Leaf</tissue>
    </source>
</reference>
<dbReference type="PROSITE" id="PS51294">
    <property type="entry name" value="HTH_MYB"/>
    <property type="match status" value="1"/>
</dbReference>
<feature type="compositionally biased region" description="Polar residues" evidence="3">
    <location>
        <begin position="147"/>
        <end position="174"/>
    </location>
</feature>
<dbReference type="InterPro" id="IPR017884">
    <property type="entry name" value="SANT_dom"/>
</dbReference>
<feature type="compositionally biased region" description="Polar residues" evidence="3">
    <location>
        <begin position="209"/>
        <end position="222"/>
    </location>
</feature>
<dbReference type="AlphaFoldDB" id="A0A9W3C0W9"/>
<organism evidence="6 7">
    <name type="scientific">Raphanus sativus</name>
    <name type="common">Radish</name>
    <name type="synonym">Raphanus raphanistrum var. sativus</name>
    <dbReference type="NCBI Taxonomy" id="3726"/>
    <lineage>
        <taxon>Eukaryota</taxon>
        <taxon>Viridiplantae</taxon>
        <taxon>Streptophyta</taxon>
        <taxon>Embryophyta</taxon>
        <taxon>Tracheophyta</taxon>
        <taxon>Spermatophyta</taxon>
        <taxon>Magnoliopsida</taxon>
        <taxon>eudicotyledons</taxon>
        <taxon>Gunneridae</taxon>
        <taxon>Pentapetalae</taxon>
        <taxon>rosids</taxon>
        <taxon>malvids</taxon>
        <taxon>Brassicales</taxon>
        <taxon>Brassicaceae</taxon>
        <taxon>Brassiceae</taxon>
        <taxon>Raphanus</taxon>
    </lineage>
</organism>
<dbReference type="PANTHER" id="PTHR44042:SF67">
    <property type="entry name" value="MYB-LIKE PROTEIN I"/>
    <property type="match status" value="1"/>
</dbReference>
<feature type="domain" description="HTH myb-type" evidence="5">
    <location>
        <begin position="84"/>
        <end position="130"/>
    </location>
</feature>
<dbReference type="KEGG" id="rsz:108807565"/>
<dbReference type="SMART" id="SM00717">
    <property type="entry name" value="SANT"/>
    <property type="match status" value="2"/>
</dbReference>
<evidence type="ECO:0000256" key="3">
    <source>
        <dbReference type="SAM" id="MobiDB-lite"/>
    </source>
</evidence>
<dbReference type="PANTHER" id="PTHR44042">
    <property type="entry name" value="DUPLICATED HOMEODOMAIN-LIKE SUPERFAMILY PROTEIN-RELATED"/>
    <property type="match status" value="1"/>
</dbReference>
<protein>
    <submittedName>
        <fullName evidence="7">Transcription factor SRM1-like</fullName>
    </submittedName>
</protein>
<dbReference type="SUPFAM" id="SSF46689">
    <property type="entry name" value="Homeodomain-like"/>
    <property type="match status" value="2"/>
</dbReference>
<feature type="domain" description="SANT" evidence="4">
    <location>
        <begin position="79"/>
        <end position="130"/>
    </location>
</feature>
<dbReference type="GO" id="GO:0005634">
    <property type="term" value="C:nucleus"/>
    <property type="evidence" value="ECO:0007669"/>
    <property type="project" value="UniProtKB-SubCell"/>
</dbReference>
<evidence type="ECO:0000259" key="4">
    <source>
        <dbReference type="PROSITE" id="PS51293"/>
    </source>
</evidence>
<feature type="region of interest" description="Disordered" evidence="3">
    <location>
        <begin position="147"/>
        <end position="222"/>
    </location>
</feature>
<feature type="compositionally biased region" description="Low complexity" evidence="3">
    <location>
        <begin position="190"/>
        <end position="205"/>
    </location>
</feature>
<gene>
    <name evidence="7" type="primary">LOC108807565</name>
</gene>
<keyword evidence="6" id="KW-1185">Reference proteome</keyword>
<reference evidence="6" key="1">
    <citation type="journal article" date="2019" name="Database">
        <title>The radish genome database (RadishGD): an integrated information resource for radish genomics.</title>
        <authorList>
            <person name="Yu H.J."/>
            <person name="Baek S."/>
            <person name="Lee Y.J."/>
            <person name="Cho A."/>
            <person name="Mun J.H."/>
        </authorList>
    </citation>
    <scope>NUCLEOTIDE SEQUENCE [LARGE SCALE GENOMIC DNA]</scope>
    <source>
        <strain evidence="6">cv. WK10039</strain>
    </source>
</reference>
<dbReference type="Pfam" id="PF00249">
    <property type="entry name" value="Myb_DNA-binding"/>
    <property type="match status" value="1"/>
</dbReference>
<dbReference type="Proteomes" id="UP000504610">
    <property type="component" value="Chromosome 6"/>
</dbReference>
<dbReference type="PROSITE" id="PS51293">
    <property type="entry name" value="SANT"/>
    <property type="match status" value="1"/>
</dbReference>
<keyword evidence="2" id="KW-0539">Nucleus</keyword>